<protein>
    <submittedName>
        <fullName evidence="1">Bacillithiol system redox-active protein YtxJ</fullName>
    </submittedName>
</protein>
<reference evidence="1 2" key="1">
    <citation type="submission" date="2017-11" db="EMBL/GenBank/DDBJ databases">
        <title>Infants hospitalized years apart are colonized by the same room-sourced microbial strains.</title>
        <authorList>
            <person name="Brooks B."/>
            <person name="Olm M.R."/>
            <person name="Firek B.A."/>
            <person name="Baker R."/>
            <person name="Thomas B.C."/>
            <person name="Morowitz M.J."/>
            <person name="Banfield J.F."/>
        </authorList>
    </citation>
    <scope>NUCLEOTIDE SEQUENCE [LARGE SCALE GENOMIC DNA]</scope>
    <source>
        <strain evidence="1">S2_009_000_R2_76</strain>
    </source>
</reference>
<comment type="caution">
    <text evidence="1">The sequence shown here is derived from an EMBL/GenBank/DDBJ whole genome shotgun (WGS) entry which is preliminary data.</text>
</comment>
<name>A0A2W5F823_9SPHI</name>
<dbReference type="Proteomes" id="UP000249645">
    <property type="component" value="Unassembled WGS sequence"/>
</dbReference>
<sequence>MEWKELNSESQLKEILEKSKEKNQVIFKHSTRCSISKTVWNRMERANSLPENANYYYLDLIANRDISNSIAETLQVQHESPQVIIIKDEKATYDADHFDITSDELEEHLS</sequence>
<dbReference type="Gene3D" id="3.40.30.10">
    <property type="entry name" value="Glutaredoxin"/>
    <property type="match status" value="1"/>
</dbReference>
<dbReference type="Pfam" id="PF11009">
    <property type="entry name" value="BrxC"/>
    <property type="match status" value="1"/>
</dbReference>
<dbReference type="NCBIfam" id="TIGR04019">
    <property type="entry name" value="B_thiol_YtxJ"/>
    <property type="match status" value="1"/>
</dbReference>
<dbReference type="EMBL" id="QFOI01000011">
    <property type="protein sequence ID" value="PZP52155.1"/>
    <property type="molecule type" value="Genomic_DNA"/>
</dbReference>
<organism evidence="1 2">
    <name type="scientific">Pseudopedobacter saltans</name>
    <dbReference type="NCBI Taxonomy" id="151895"/>
    <lineage>
        <taxon>Bacteria</taxon>
        <taxon>Pseudomonadati</taxon>
        <taxon>Bacteroidota</taxon>
        <taxon>Sphingobacteriia</taxon>
        <taxon>Sphingobacteriales</taxon>
        <taxon>Sphingobacteriaceae</taxon>
        <taxon>Pseudopedobacter</taxon>
    </lineage>
</organism>
<evidence type="ECO:0000313" key="2">
    <source>
        <dbReference type="Proteomes" id="UP000249645"/>
    </source>
</evidence>
<gene>
    <name evidence="1" type="primary">ytxJ</name>
    <name evidence="1" type="ORF">DI598_01410</name>
</gene>
<dbReference type="InterPro" id="IPR022551">
    <property type="entry name" value="BrxC"/>
</dbReference>
<proteinExistence type="predicted"/>
<accession>A0A2W5F823</accession>
<dbReference type="AlphaFoldDB" id="A0A2W5F823"/>
<evidence type="ECO:0000313" key="1">
    <source>
        <dbReference type="EMBL" id="PZP52155.1"/>
    </source>
</evidence>